<dbReference type="PANTHER" id="PTHR35891">
    <property type="entry name" value="THIOL:DISULFIDE INTERCHANGE PROTEIN DSBA"/>
    <property type="match status" value="1"/>
</dbReference>
<feature type="signal peptide" evidence="9">
    <location>
        <begin position="1"/>
        <end position="23"/>
    </location>
</feature>
<evidence type="ECO:0000256" key="7">
    <source>
        <dbReference type="PIRNR" id="PIRNR001488"/>
    </source>
</evidence>
<keyword evidence="6" id="KW-0676">Redox-active center</keyword>
<evidence type="ECO:0000313" key="11">
    <source>
        <dbReference type="EMBL" id="ADM41109.1"/>
    </source>
</evidence>
<reference evidence="11 12" key="2">
    <citation type="journal article" date="2011" name="BMC Immunol.">
        <title>Comparison of static immersion and intravenous injection systems for exposure of zebrafish embryos to the natural pathogen Edwardsiella tarda.</title>
        <authorList>
            <person name="van Soest J.J."/>
            <person name="Stockhammer O.W."/>
            <person name="Ordas A."/>
            <person name="Bloemberg G.V."/>
            <person name="Spaink H.P."/>
            <person name="Meijer A.H."/>
        </authorList>
    </citation>
    <scope>NUCLEOTIDE SEQUENCE [LARGE SCALE GENOMIC DNA]</scope>
    <source>
        <strain evidence="11 12">FL6-60</strain>
    </source>
</reference>
<reference evidence="12" key="1">
    <citation type="submission" date="2010-08" db="EMBL/GenBank/DDBJ databases">
        <title>Genome comparisons of Edwardsiella bacteria analysed using deep sequencing technology.</title>
        <authorList>
            <person name="van Soest J.J."/>
            <person name="Henkel C.V."/>
            <person name="Jansen H.J."/>
            <person name="van den Hondel C.A.M.J.J."/>
            <person name="Bloemberg G.V."/>
            <person name="Meijer A.H."/>
            <person name="Spaink H.P."/>
        </authorList>
    </citation>
    <scope>NUCLEOTIDE SEQUENCE [LARGE SCALE GENOMIC DNA]</scope>
    <source>
        <strain evidence="12">FL6-60</strain>
    </source>
</reference>
<dbReference type="PROSITE" id="PS51352">
    <property type="entry name" value="THIOREDOXIN_2"/>
    <property type="match status" value="1"/>
</dbReference>
<evidence type="ECO:0000256" key="9">
    <source>
        <dbReference type="SAM" id="SignalP"/>
    </source>
</evidence>
<evidence type="ECO:0000256" key="5">
    <source>
        <dbReference type="ARBA" id="ARBA00023157"/>
    </source>
</evidence>
<feature type="chain" id="PRO_5002607822" description="Thiol:disulfide interchange protein" evidence="9">
    <location>
        <begin position="24"/>
        <end position="212"/>
    </location>
</feature>
<evidence type="ECO:0000259" key="10">
    <source>
        <dbReference type="PROSITE" id="PS51352"/>
    </source>
</evidence>
<keyword evidence="4 7" id="KW-0574">Periplasm</keyword>
<dbReference type="PANTHER" id="PTHR35891:SF2">
    <property type="entry name" value="THIOL:DISULFIDE INTERCHANGE PROTEIN DSBA"/>
    <property type="match status" value="1"/>
</dbReference>
<gene>
    <name evidence="11" type="primary">dsbA</name>
    <name evidence="11" type="ordered locus">ETAF_0990</name>
</gene>
<dbReference type="GO" id="GO:0015036">
    <property type="term" value="F:disulfide oxidoreductase activity"/>
    <property type="evidence" value="ECO:0007669"/>
    <property type="project" value="UniProtKB-ARBA"/>
</dbReference>
<evidence type="ECO:0000313" key="12">
    <source>
        <dbReference type="Proteomes" id="UP000002230"/>
    </source>
</evidence>
<evidence type="ECO:0000256" key="6">
    <source>
        <dbReference type="ARBA" id="ARBA00023284"/>
    </source>
</evidence>
<dbReference type="EMBL" id="CP002154">
    <property type="protein sequence ID" value="ADM41109.1"/>
    <property type="molecule type" value="Genomic_DNA"/>
</dbReference>
<dbReference type="Pfam" id="PF01323">
    <property type="entry name" value="DSBA"/>
    <property type="match status" value="1"/>
</dbReference>
<keyword evidence="3 9" id="KW-0732">Signal</keyword>
<accession>A0A0H3DPB8</accession>
<keyword evidence="12" id="KW-1185">Reference proteome</keyword>
<feature type="disulfide bond" description="Redox-active" evidence="8">
    <location>
        <begin position="53"/>
        <end position="56"/>
    </location>
</feature>
<evidence type="ECO:0000256" key="1">
    <source>
        <dbReference type="ARBA" id="ARBA00004418"/>
    </source>
</evidence>
<comment type="similarity">
    <text evidence="2">Belongs to the thioredoxin family. DsbA subfamily.</text>
</comment>
<dbReference type="InterPro" id="IPR050824">
    <property type="entry name" value="Thiol_disulfide_DsbA"/>
</dbReference>
<dbReference type="HOGENOM" id="CLU_088255_3_0_6"/>
<evidence type="ECO:0000256" key="3">
    <source>
        <dbReference type="ARBA" id="ARBA00022729"/>
    </source>
</evidence>
<dbReference type="SUPFAM" id="SSF52833">
    <property type="entry name" value="Thioredoxin-like"/>
    <property type="match status" value="1"/>
</dbReference>
<name>A0A0H3DPB8_EDWTF</name>
<dbReference type="Gene3D" id="3.40.30.10">
    <property type="entry name" value="Glutaredoxin"/>
    <property type="match status" value="1"/>
</dbReference>
<dbReference type="InterPro" id="IPR013766">
    <property type="entry name" value="Thioredoxin_domain"/>
</dbReference>
<dbReference type="PIRSF" id="PIRSF001488">
    <property type="entry name" value="Tdi_protein"/>
    <property type="match status" value="1"/>
</dbReference>
<dbReference type="PATRIC" id="fig|718251.5.peg.1018"/>
<proteinExistence type="inferred from homology"/>
<organism evidence="11 12">
    <name type="scientific">Edwardsiella tarda (strain FL6-60)</name>
    <dbReference type="NCBI Taxonomy" id="718251"/>
    <lineage>
        <taxon>Bacteria</taxon>
        <taxon>Pseudomonadati</taxon>
        <taxon>Pseudomonadota</taxon>
        <taxon>Gammaproteobacteria</taxon>
        <taxon>Enterobacterales</taxon>
        <taxon>Hafniaceae</taxon>
        <taxon>Edwardsiella</taxon>
    </lineage>
</organism>
<protein>
    <recommendedName>
        <fullName evidence="7">Thiol:disulfide interchange protein</fullName>
    </recommendedName>
</protein>
<dbReference type="InterPro" id="IPR036249">
    <property type="entry name" value="Thioredoxin-like_sf"/>
</dbReference>
<dbReference type="AlphaFoldDB" id="A0A0H3DPB8"/>
<dbReference type="InterPro" id="IPR017937">
    <property type="entry name" value="Thioredoxin_CS"/>
</dbReference>
<sequence length="212" mass="22774">MMKTRLFQAAAGLLVLCSVAAQAAGYQEGKQYTDMPKAVPGAPAVVEFFSFYCPPCNQFANVYRIGEAVNGVLPLGEKVVKYHVSFLGPQGPALTEAWSVAQALGVSDKVEKPLFDAVQVKRSINSPADIRQVFIDSGVAAAEYDAALNSFVVKSLTARQENAVQAFGVRGTPSFYVAGKYQIKNDGMQATSIDGYRSEYADVVKFLLAQGK</sequence>
<dbReference type="CDD" id="cd03019">
    <property type="entry name" value="DsbA_DsbA"/>
    <property type="match status" value="1"/>
</dbReference>
<evidence type="ECO:0000256" key="2">
    <source>
        <dbReference type="ARBA" id="ARBA00005791"/>
    </source>
</evidence>
<dbReference type="InterPro" id="IPR023205">
    <property type="entry name" value="DsbA/DsbL"/>
</dbReference>
<dbReference type="PROSITE" id="PS00194">
    <property type="entry name" value="THIOREDOXIN_1"/>
    <property type="match status" value="1"/>
</dbReference>
<dbReference type="InterPro" id="IPR001853">
    <property type="entry name" value="DSBA-like_thioredoxin_dom"/>
</dbReference>
<comment type="subcellular location">
    <subcellularLocation>
        <location evidence="1 7">Periplasm</location>
    </subcellularLocation>
</comment>
<feature type="domain" description="Thioredoxin" evidence="10">
    <location>
        <begin position="13"/>
        <end position="212"/>
    </location>
</feature>
<dbReference type="KEGG" id="etd:ETAF_0990"/>
<evidence type="ECO:0000256" key="8">
    <source>
        <dbReference type="PIRSR" id="PIRSR001488-1"/>
    </source>
</evidence>
<dbReference type="GO" id="GO:0042597">
    <property type="term" value="C:periplasmic space"/>
    <property type="evidence" value="ECO:0007669"/>
    <property type="project" value="UniProtKB-SubCell"/>
</dbReference>
<keyword evidence="5 7" id="KW-1015">Disulfide bond</keyword>
<evidence type="ECO:0000256" key="4">
    <source>
        <dbReference type="ARBA" id="ARBA00022764"/>
    </source>
</evidence>
<dbReference type="Proteomes" id="UP000002230">
    <property type="component" value="Chromosome"/>
</dbReference>